<dbReference type="AlphaFoldDB" id="A0ABD2SEP1"/>
<dbReference type="EMBL" id="JBJKTR010000015">
    <property type="protein sequence ID" value="KAL3342311.1"/>
    <property type="molecule type" value="Genomic_DNA"/>
</dbReference>
<protein>
    <submittedName>
        <fullName evidence="1">Uncharacterized protein</fullName>
    </submittedName>
</protein>
<organism evidence="1 2">
    <name type="scientific">Solanum stoloniferum</name>
    <dbReference type="NCBI Taxonomy" id="62892"/>
    <lineage>
        <taxon>Eukaryota</taxon>
        <taxon>Viridiplantae</taxon>
        <taxon>Streptophyta</taxon>
        <taxon>Embryophyta</taxon>
        <taxon>Tracheophyta</taxon>
        <taxon>Spermatophyta</taxon>
        <taxon>Magnoliopsida</taxon>
        <taxon>eudicotyledons</taxon>
        <taxon>Gunneridae</taxon>
        <taxon>Pentapetalae</taxon>
        <taxon>asterids</taxon>
        <taxon>lamiids</taxon>
        <taxon>Solanales</taxon>
        <taxon>Solanaceae</taxon>
        <taxon>Solanoideae</taxon>
        <taxon>Solaneae</taxon>
        <taxon>Solanum</taxon>
    </lineage>
</organism>
<name>A0ABD2SEP1_9SOLN</name>
<sequence length="193" mass="22375">MAENENDWGIWAVVRSCSKMNNSAHVDHCVHEDPTHVNYALVDHSSVNEDGNSVNNTQDTTLFPKESNSVGDFRDAFAMENKRYFGLDEVISLSKNLNTNSRIEPHNQENQTETIPNTPLEIVEHEEEEKEENNAFIIAGRELKDMKYWLRNWGRRISGNGKRILRVQLESVTIRVVKFKKNVQQRDMFIQQS</sequence>
<reference evidence="1 2" key="1">
    <citation type="submission" date="2024-05" db="EMBL/GenBank/DDBJ databases">
        <title>De novo assembly of an allotetraploid wild potato.</title>
        <authorList>
            <person name="Hosaka A.J."/>
        </authorList>
    </citation>
    <scope>NUCLEOTIDE SEQUENCE [LARGE SCALE GENOMIC DNA]</scope>
    <source>
        <tissue evidence="1">Young leaves</tissue>
    </source>
</reference>
<keyword evidence="2" id="KW-1185">Reference proteome</keyword>
<comment type="caution">
    <text evidence="1">The sequence shown here is derived from an EMBL/GenBank/DDBJ whole genome shotgun (WGS) entry which is preliminary data.</text>
</comment>
<evidence type="ECO:0000313" key="2">
    <source>
        <dbReference type="Proteomes" id="UP001627284"/>
    </source>
</evidence>
<proteinExistence type="predicted"/>
<dbReference type="Proteomes" id="UP001627284">
    <property type="component" value="Unassembled WGS sequence"/>
</dbReference>
<accession>A0ABD2SEP1</accession>
<evidence type="ECO:0000313" key="1">
    <source>
        <dbReference type="EMBL" id="KAL3342311.1"/>
    </source>
</evidence>
<gene>
    <name evidence="1" type="ORF">AABB24_026369</name>
</gene>